<evidence type="ECO:0000256" key="1">
    <source>
        <dbReference type="ARBA" id="ARBA00004651"/>
    </source>
</evidence>
<dbReference type="STRING" id="767434.Fraau_1540"/>
<keyword evidence="9" id="KW-1185">Reference proteome</keyword>
<comment type="subcellular location">
    <subcellularLocation>
        <location evidence="1">Cell membrane</location>
        <topology evidence="1">Multi-pass membrane protein</topology>
    </subcellularLocation>
</comment>
<evidence type="ECO:0000313" key="9">
    <source>
        <dbReference type="Proteomes" id="UP000005234"/>
    </source>
</evidence>
<evidence type="ECO:0000256" key="4">
    <source>
        <dbReference type="ARBA" id="ARBA00022989"/>
    </source>
</evidence>
<dbReference type="AlphaFoldDB" id="H8L6H0"/>
<feature type="domain" description="ABC-2 type transporter transmembrane" evidence="7">
    <location>
        <begin position="427"/>
        <end position="759"/>
    </location>
</feature>
<dbReference type="InterPro" id="IPR051449">
    <property type="entry name" value="ABC-2_transporter_component"/>
</dbReference>
<sequence length="769" mass="82895">MSGQAVRGGPAILAALRAEAGYLGGSRWDMTVMWLLPLLTFVVAASMFWQGSFRQIPVAVVDHDHSALSRVVLEAVLADPRLRLMPVHDDDAQASAELRAARLFAVLPLPAGLERAAVRREDIRLELGLNASYQTVASQGAQALQGDAQSAIREFVAARTPLQGVAAIHHGGPRVQITQVGNGQASFERFLEPLMLAGILHLLLSCAVVGQVGRVLKEPGGLSWAQDEFAVTLVRLLIRMAWPTLVFMGWFAMIPLWLSAVRGWPVNGHLWMWLLGQWALCGATSAIAALLVAGTRDIDTAFSISTVYAGSAITYSNGTLPVLHASAFTRGWSEVLPFTHYLAIQNQQFVMGSDAAASLGSLVYLLLVMLFALLLATWLWTRMARKPPAAEGPLHCGPAPDEGRVGVAMLATLTSIARARPLISLAVLSVLLYGFYYPQAYRSQVSVKLPVAVVDQDHSVWSRQLIRALDDTRAVQVSSTAGDPASAMRQLRNGQVDGVVVISPHLEGTVLDSRAGGLAIYVPAAYLVRARDIGAAASAAIASVAGEVAEPALEAIHHRTGGVKIRLVPMYNRADGYGGYVVPAVAAVILHQTLLFATAMLIALRREQSARWRMRAGGLLGCWLGLSLIGCLTGGFLYGFVFWFQDFPRMGNPWALLLTLPLFVATVAALGLWLGSFFERSDRAVQVLAGTSVLLFFLGGVSWPLFAMPGWLAWLSSWLTTTVGMQLLVQLSSDGASLTESWSWLLRLAGLCLFLMIAAGWRLIDRKAT</sequence>
<feature type="transmembrane region" description="Helical" evidence="6">
    <location>
        <begin position="616"/>
        <end position="642"/>
    </location>
</feature>
<dbReference type="HOGENOM" id="CLU_009620_0_0_6"/>
<evidence type="ECO:0000256" key="2">
    <source>
        <dbReference type="ARBA" id="ARBA00022475"/>
    </source>
</evidence>
<keyword evidence="4 6" id="KW-1133">Transmembrane helix</keyword>
<keyword evidence="2" id="KW-1003">Cell membrane</keyword>
<dbReference type="RefSeq" id="WP_014402964.1">
    <property type="nucleotide sequence ID" value="NC_017033.1"/>
</dbReference>
<dbReference type="GO" id="GO:0005886">
    <property type="term" value="C:plasma membrane"/>
    <property type="evidence" value="ECO:0007669"/>
    <property type="project" value="UniProtKB-SubCell"/>
</dbReference>
<reference evidence="8" key="1">
    <citation type="submission" date="2012-02" db="EMBL/GenBank/DDBJ databases">
        <title>The complete genome of Frateuria aurantia DSM 6220.</title>
        <authorList>
            <consortium name="US DOE Joint Genome Institute (JGI-PGF)"/>
            <person name="Lucas S."/>
            <person name="Copeland A."/>
            <person name="Lapidus A."/>
            <person name="Glavina del Rio T."/>
            <person name="Dalin E."/>
            <person name="Tice H."/>
            <person name="Bruce D."/>
            <person name="Goodwin L."/>
            <person name="Pitluck S."/>
            <person name="Peters L."/>
            <person name="Ovchinnikova G."/>
            <person name="Teshima H."/>
            <person name="Kyrpides N."/>
            <person name="Mavromatis K."/>
            <person name="Ivanova N."/>
            <person name="Brettin T."/>
            <person name="Detter J.C."/>
            <person name="Han C."/>
            <person name="Larimer F."/>
            <person name="Land M."/>
            <person name="Hauser L."/>
            <person name="Markowitz V."/>
            <person name="Cheng J.-F."/>
            <person name="Hugenholtz P."/>
            <person name="Woyke T."/>
            <person name="Wu D."/>
            <person name="Brambilla E."/>
            <person name="Klenk H.-P."/>
            <person name="Eisen J.A."/>
        </authorList>
    </citation>
    <scope>NUCLEOTIDE SEQUENCE</scope>
    <source>
        <strain evidence="8">DSM 6220</strain>
    </source>
</reference>
<organism evidence="8 9">
    <name type="scientific">Frateuria aurantia (strain ATCC 33424 / DSM 6220 / KCTC 2777 / LMG 1558 / NBRC 3245 / NCIMB 13370)</name>
    <name type="common">Acetobacter aurantius</name>
    <dbReference type="NCBI Taxonomy" id="767434"/>
    <lineage>
        <taxon>Bacteria</taxon>
        <taxon>Pseudomonadati</taxon>
        <taxon>Pseudomonadota</taxon>
        <taxon>Gammaproteobacteria</taxon>
        <taxon>Lysobacterales</taxon>
        <taxon>Rhodanobacteraceae</taxon>
        <taxon>Frateuria</taxon>
    </lineage>
</organism>
<feature type="transmembrane region" description="Helical" evidence="6">
    <location>
        <begin position="270"/>
        <end position="293"/>
    </location>
</feature>
<feature type="transmembrane region" description="Helical" evidence="6">
    <location>
        <begin position="31"/>
        <end position="49"/>
    </location>
</feature>
<evidence type="ECO:0000313" key="8">
    <source>
        <dbReference type="EMBL" id="AFC85959.1"/>
    </source>
</evidence>
<keyword evidence="3 6" id="KW-0812">Transmembrane</keyword>
<feature type="transmembrane region" description="Helical" evidence="6">
    <location>
        <begin position="580"/>
        <end position="604"/>
    </location>
</feature>
<dbReference type="KEGG" id="fau:Fraau_1540"/>
<feature type="domain" description="ABC-2 type transporter transmembrane" evidence="7">
    <location>
        <begin position="32"/>
        <end position="377"/>
    </location>
</feature>
<dbReference type="OrthoDB" id="9811522at2"/>
<feature type="transmembrane region" description="Helical" evidence="6">
    <location>
        <begin position="361"/>
        <end position="380"/>
    </location>
</feature>
<dbReference type="Gene3D" id="3.40.1710.10">
    <property type="entry name" value="abc type-2 transporter like domain"/>
    <property type="match status" value="2"/>
</dbReference>
<feature type="transmembrane region" description="Helical" evidence="6">
    <location>
        <begin position="236"/>
        <end position="258"/>
    </location>
</feature>
<protein>
    <submittedName>
        <fullName evidence="8">ABC-type multidrug transport system, permease component</fullName>
    </submittedName>
</protein>
<proteinExistence type="predicted"/>
<dbReference type="PANTHER" id="PTHR30294:SF46">
    <property type="entry name" value="ABC TRANSPORTER PERMEASE"/>
    <property type="match status" value="1"/>
</dbReference>
<feature type="transmembrane region" description="Helical" evidence="6">
    <location>
        <begin position="744"/>
        <end position="764"/>
    </location>
</feature>
<dbReference type="EMBL" id="CP003350">
    <property type="protein sequence ID" value="AFC85959.1"/>
    <property type="molecule type" value="Genomic_DNA"/>
</dbReference>
<name>H8L6H0_FRAAD</name>
<dbReference type="GO" id="GO:0140359">
    <property type="term" value="F:ABC-type transporter activity"/>
    <property type="evidence" value="ECO:0007669"/>
    <property type="project" value="InterPro"/>
</dbReference>
<keyword evidence="5 6" id="KW-0472">Membrane</keyword>
<evidence type="ECO:0000259" key="7">
    <source>
        <dbReference type="Pfam" id="PF12698"/>
    </source>
</evidence>
<accession>H8L6H0</accession>
<dbReference type="Proteomes" id="UP000005234">
    <property type="component" value="Chromosome"/>
</dbReference>
<dbReference type="Pfam" id="PF12698">
    <property type="entry name" value="ABC2_membrane_3"/>
    <property type="match status" value="2"/>
</dbReference>
<gene>
    <name evidence="8" type="ordered locus">Fraau_1540</name>
</gene>
<evidence type="ECO:0000256" key="6">
    <source>
        <dbReference type="SAM" id="Phobius"/>
    </source>
</evidence>
<feature type="transmembrane region" description="Helical" evidence="6">
    <location>
        <begin position="654"/>
        <end position="675"/>
    </location>
</feature>
<evidence type="ECO:0000256" key="3">
    <source>
        <dbReference type="ARBA" id="ARBA00022692"/>
    </source>
</evidence>
<evidence type="ECO:0000256" key="5">
    <source>
        <dbReference type="ARBA" id="ARBA00023136"/>
    </source>
</evidence>
<feature type="transmembrane region" description="Helical" evidence="6">
    <location>
        <begin position="419"/>
        <end position="437"/>
    </location>
</feature>
<dbReference type="eggNOG" id="COG0842">
    <property type="taxonomic scope" value="Bacteria"/>
</dbReference>
<dbReference type="PANTHER" id="PTHR30294">
    <property type="entry name" value="MEMBRANE COMPONENT OF ABC TRANSPORTER YHHJ-RELATED"/>
    <property type="match status" value="1"/>
</dbReference>
<dbReference type="InterPro" id="IPR013525">
    <property type="entry name" value="ABC2_TM"/>
</dbReference>
<feature type="transmembrane region" description="Helical" evidence="6">
    <location>
        <begin position="687"/>
        <end position="706"/>
    </location>
</feature>